<keyword evidence="2" id="KW-0813">Transport</keyword>
<dbReference type="InterPro" id="IPR052157">
    <property type="entry name" value="BCAA_transport_permease"/>
</dbReference>
<evidence type="ECO:0000256" key="4">
    <source>
        <dbReference type="ARBA" id="ARBA00022692"/>
    </source>
</evidence>
<dbReference type="STRING" id="1522368.IN07_10640"/>
<dbReference type="OrthoDB" id="9807115at2"/>
<feature type="transmembrane region" description="Helical" evidence="9">
    <location>
        <begin position="59"/>
        <end position="81"/>
    </location>
</feature>
<feature type="transmembrane region" description="Helical" evidence="9">
    <location>
        <begin position="187"/>
        <end position="206"/>
    </location>
</feature>
<sequence length="297" mass="30105">MSYFLTQVLNGLSYGLVLSLIAAGFAIVFTSTGVLNFAHGSIVLLGAYLVAVLHPTIGFWPAMLVALFGAALVGVLINALLVRNLADPEPGAAAILMLGVDIVLLTELTRRIGNQVLPVGAPWGASVVRFGDIALPTGRVVAAGVTVVAFAALWYLFSRTDLGVGMRAAAADGPTASLMGIRLSRTAATGWALAGVLAAVAGVFLTSFPSPGVAPTIALSAFAAIPAWVLGGFDSVPGAVVGGLLIGLTSALVTGYEGDLEHVLGAGFGEVAPYVVMIVVLLVRPSGLMGSKEAVRV</sequence>
<organism evidence="10 11">
    <name type="scientific">Modestobacter caceresii</name>
    <dbReference type="NCBI Taxonomy" id="1522368"/>
    <lineage>
        <taxon>Bacteria</taxon>
        <taxon>Bacillati</taxon>
        <taxon>Actinomycetota</taxon>
        <taxon>Actinomycetes</taxon>
        <taxon>Geodermatophilales</taxon>
        <taxon>Geodermatophilaceae</taxon>
        <taxon>Modestobacter</taxon>
    </lineage>
</organism>
<dbReference type="GO" id="GO:0022857">
    <property type="term" value="F:transmembrane transporter activity"/>
    <property type="evidence" value="ECO:0007669"/>
    <property type="project" value="InterPro"/>
</dbReference>
<evidence type="ECO:0000256" key="5">
    <source>
        <dbReference type="ARBA" id="ARBA00022970"/>
    </source>
</evidence>
<dbReference type="InterPro" id="IPR001851">
    <property type="entry name" value="ABC_transp_permease"/>
</dbReference>
<evidence type="ECO:0000256" key="7">
    <source>
        <dbReference type="ARBA" id="ARBA00023136"/>
    </source>
</evidence>
<feature type="transmembrane region" description="Helical" evidence="9">
    <location>
        <begin position="212"/>
        <end position="231"/>
    </location>
</feature>
<dbReference type="EMBL" id="JPMX01000042">
    <property type="protein sequence ID" value="KGH46703.1"/>
    <property type="molecule type" value="Genomic_DNA"/>
</dbReference>
<dbReference type="CDD" id="cd06582">
    <property type="entry name" value="TM_PBP1_LivH_like"/>
    <property type="match status" value="1"/>
</dbReference>
<comment type="subcellular location">
    <subcellularLocation>
        <location evidence="1">Cell membrane</location>
        <topology evidence="1">Multi-pass membrane protein</topology>
    </subcellularLocation>
</comment>
<reference evidence="10 11" key="1">
    <citation type="submission" date="2014-07" db="EMBL/GenBank/DDBJ databases">
        <title>Biosystematic studies on Modestobacter strains isolated from extreme hyper-arid desert soil and from historic building.</title>
        <authorList>
            <person name="Bukarasam K."/>
            <person name="Bull A."/>
            <person name="Girard G."/>
            <person name="van Wezel G."/>
            <person name="Goodfellow M."/>
        </authorList>
    </citation>
    <scope>NUCLEOTIDE SEQUENCE [LARGE SCALE GENOMIC DNA]</scope>
    <source>
        <strain evidence="10 11">KNN45-2b</strain>
    </source>
</reference>
<name>A0A098Y744_9ACTN</name>
<comment type="caution">
    <text evidence="10">The sequence shown here is derived from an EMBL/GenBank/DDBJ whole genome shotgun (WGS) entry which is preliminary data.</text>
</comment>
<dbReference type="GO" id="GO:0006865">
    <property type="term" value="P:amino acid transport"/>
    <property type="evidence" value="ECO:0007669"/>
    <property type="project" value="UniProtKB-KW"/>
</dbReference>
<accession>A0A098Y744</accession>
<evidence type="ECO:0000313" key="11">
    <source>
        <dbReference type="Proteomes" id="UP000029713"/>
    </source>
</evidence>
<dbReference type="Pfam" id="PF02653">
    <property type="entry name" value="BPD_transp_2"/>
    <property type="match status" value="1"/>
</dbReference>
<dbReference type="Proteomes" id="UP000029713">
    <property type="component" value="Unassembled WGS sequence"/>
</dbReference>
<feature type="transmembrane region" description="Helical" evidence="9">
    <location>
        <begin position="262"/>
        <end position="283"/>
    </location>
</feature>
<evidence type="ECO:0000256" key="6">
    <source>
        <dbReference type="ARBA" id="ARBA00022989"/>
    </source>
</evidence>
<keyword evidence="4 9" id="KW-0812">Transmembrane</keyword>
<feature type="transmembrane region" description="Helical" evidence="9">
    <location>
        <begin position="12"/>
        <end position="29"/>
    </location>
</feature>
<evidence type="ECO:0000256" key="8">
    <source>
        <dbReference type="ARBA" id="ARBA00037998"/>
    </source>
</evidence>
<comment type="similarity">
    <text evidence="8">Belongs to the binding-protein-dependent transport system permease family. LivHM subfamily.</text>
</comment>
<dbReference type="PANTHER" id="PTHR11795">
    <property type="entry name" value="BRANCHED-CHAIN AMINO ACID TRANSPORT SYSTEM PERMEASE PROTEIN LIVH"/>
    <property type="match status" value="1"/>
</dbReference>
<feature type="transmembrane region" description="Helical" evidence="9">
    <location>
        <begin position="34"/>
        <end position="53"/>
    </location>
</feature>
<evidence type="ECO:0000256" key="1">
    <source>
        <dbReference type="ARBA" id="ARBA00004651"/>
    </source>
</evidence>
<keyword evidence="11" id="KW-1185">Reference proteome</keyword>
<evidence type="ECO:0000313" key="10">
    <source>
        <dbReference type="EMBL" id="KGH46703.1"/>
    </source>
</evidence>
<dbReference type="AlphaFoldDB" id="A0A098Y744"/>
<gene>
    <name evidence="10" type="ORF">IN07_10640</name>
</gene>
<protein>
    <submittedName>
        <fullName evidence="10">Branched-chain amino acid ABC transporter permease</fullName>
    </submittedName>
</protein>
<evidence type="ECO:0000256" key="2">
    <source>
        <dbReference type="ARBA" id="ARBA00022448"/>
    </source>
</evidence>
<dbReference type="GO" id="GO:0005886">
    <property type="term" value="C:plasma membrane"/>
    <property type="evidence" value="ECO:0007669"/>
    <property type="project" value="UniProtKB-SubCell"/>
</dbReference>
<keyword evidence="5" id="KW-0029">Amino-acid transport</keyword>
<evidence type="ECO:0000256" key="3">
    <source>
        <dbReference type="ARBA" id="ARBA00022475"/>
    </source>
</evidence>
<proteinExistence type="inferred from homology"/>
<feature type="transmembrane region" description="Helical" evidence="9">
    <location>
        <begin position="133"/>
        <end position="157"/>
    </location>
</feature>
<keyword evidence="3" id="KW-1003">Cell membrane</keyword>
<keyword evidence="7 9" id="KW-0472">Membrane</keyword>
<keyword evidence="6 9" id="KW-1133">Transmembrane helix</keyword>
<feature type="transmembrane region" description="Helical" evidence="9">
    <location>
        <begin position="238"/>
        <end position="256"/>
    </location>
</feature>
<dbReference type="PANTHER" id="PTHR11795:SF450">
    <property type="entry name" value="ABC TRANSPORTER PERMEASE PROTEIN"/>
    <property type="match status" value="1"/>
</dbReference>
<evidence type="ECO:0000256" key="9">
    <source>
        <dbReference type="SAM" id="Phobius"/>
    </source>
</evidence>
<dbReference type="RefSeq" id="WP_036335638.1">
    <property type="nucleotide sequence ID" value="NZ_JPMX01000042.1"/>
</dbReference>